<evidence type="ECO:0000313" key="1">
    <source>
        <dbReference type="EMBL" id="KAK7425932.1"/>
    </source>
</evidence>
<protein>
    <recommendedName>
        <fullName evidence="3">Isochorismatase-like domain-containing protein</fullName>
    </recommendedName>
</protein>
<dbReference type="InterPro" id="IPR036380">
    <property type="entry name" value="Isochorismatase-like_sf"/>
</dbReference>
<name>A0ABR1HYC4_9HYPO</name>
<organism evidence="1 2">
    <name type="scientific">Neonectria magnoliae</name>
    <dbReference type="NCBI Taxonomy" id="2732573"/>
    <lineage>
        <taxon>Eukaryota</taxon>
        <taxon>Fungi</taxon>
        <taxon>Dikarya</taxon>
        <taxon>Ascomycota</taxon>
        <taxon>Pezizomycotina</taxon>
        <taxon>Sordariomycetes</taxon>
        <taxon>Hypocreomycetidae</taxon>
        <taxon>Hypocreales</taxon>
        <taxon>Nectriaceae</taxon>
        <taxon>Neonectria</taxon>
    </lineage>
</organism>
<reference evidence="1 2" key="1">
    <citation type="journal article" date="2025" name="Microbiol. Resour. Announc.">
        <title>Draft genome sequences for Neonectria magnoliae and Neonectria punicea, canker pathogens of Liriodendron tulipifera and Acer saccharum in West Virginia.</title>
        <authorList>
            <person name="Petronek H.M."/>
            <person name="Kasson M.T."/>
            <person name="Metheny A.M."/>
            <person name="Stauder C.M."/>
            <person name="Lovett B."/>
            <person name="Lynch S.C."/>
            <person name="Garnas J.R."/>
            <person name="Kasson L.R."/>
            <person name="Stajich J.E."/>
        </authorList>
    </citation>
    <scope>NUCLEOTIDE SEQUENCE [LARGE SCALE GENOMIC DNA]</scope>
    <source>
        <strain evidence="1 2">NRRL 64651</strain>
    </source>
</reference>
<accession>A0ABR1HYC4</accession>
<dbReference type="EMBL" id="JAZAVK010000074">
    <property type="protein sequence ID" value="KAK7425932.1"/>
    <property type="molecule type" value="Genomic_DNA"/>
</dbReference>
<dbReference type="Proteomes" id="UP001498421">
    <property type="component" value="Unassembled WGS sequence"/>
</dbReference>
<dbReference type="SUPFAM" id="SSF52499">
    <property type="entry name" value="Isochorismatase-like hydrolases"/>
    <property type="match status" value="1"/>
</dbReference>
<evidence type="ECO:0008006" key="3">
    <source>
        <dbReference type="Google" id="ProtNLM"/>
    </source>
</evidence>
<proteinExistence type="predicted"/>
<evidence type="ECO:0000313" key="2">
    <source>
        <dbReference type="Proteomes" id="UP001498421"/>
    </source>
</evidence>
<sequence>MLSSRSALFVIDIQKGLAANPETEIPHAARIRDVGDKILSVARSQKPAPLIVFVQHEETPDDGDLVEGSESWKLVFTPRPGAENEILVAKRTPGRETQS</sequence>
<comment type="caution">
    <text evidence="1">The sequence shown here is derived from an EMBL/GenBank/DDBJ whole genome shotgun (WGS) entry which is preliminary data.</text>
</comment>
<keyword evidence="2" id="KW-1185">Reference proteome</keyword>
<gene>
    <name evidence="1" type="ORF">QQZ08_007646</name>
</gene>
<dbReference type="Gene3D" id="3.40.50.850">
    <property type="entry name" value="Isochorismatase-like"/>
    <property type="match status" value="1"/>
</dbReference>